<gene>
    <name evidence="2" type="ORF">DPMN_077129</name>
</gene>
<protein>
    <submittedName>
        <fullName evidence="2">Uncharacterized protein</fullName>
    </submittedName>
</protein>
<evidence type="ECO:0000256" key="1">
    <source>
        <dbReference type="SAM" id="MobiDB-lite"/>
    </source>
</evidence>
<dbReference type="EMBL" id="JAIWYP010000015">
    <property type="protein sequence ID" value="KAH3702125.1"/>
    <property type="molecule type" value="Genomic_DNA"/>
</dbReference>
<dbReference type="Proteomes" id="UP000828390">
    <property type="component" value="Unassembled WGS sequence"/>
</dbReference>
<accession>A0A9D3YNM9</accession>
<reference evidence="2" key="2">
    <citation type="submission" date="2020-11" db="EMBL/GenBank/DDBJ databases">
        <authorList>
            <person name="McCartney M.A."/>
            <person name="Auch B."/>
            <person name="Kono T."/>
            <person name="Mallez S."/>
            <person name="Becker A."/>
            <person name="Gohl D.M."/>
            <person name="Silverstein K.A.T."/>
            <person name="Koren S."/>
            <person name="Bechman K.B."/>
            <person name="Herman A."/>
            <person name="Abrahante J.E."/>
            <person name="Garbe J."/>
        </authorList>
    </citation>
    <scope>NUCLEOTIDE SEQUENCE</scope>
    <source>
        <strain evidence="2">Duluth1</strain>
        <tissue evidence="2">Whole animal</tissue>
    </source>
</reference>
<feature type="compositionally biased region" description="Basic and acidic residues" evidence="1">
    <location>
        <begin position="1"/>
        <end position="46"/>
    </location>
</feature>
<sequence>MERKENSIHEFTSGKDITDPLVEQKLKERAETTNEQNNKQHTEQSNKHSKLKARKTTVLQTRNKQLDKNQ</sequence>
<comment type="caution">
    <text evidence="2">The sequence shown here is derived from an EMBL/GenBank/DDBJ whole genome shotgun (WGS) entry which is preliminary data.</text>
</comment>
<keyword evidence="3" id="KW-1185">Reference proteome</keyword>
<feature type="region of interest" description="Disordered" evidence="1">
    <location>
        <begin position="1"/>
        <end position="70"/>
    </location>
</feature>
<dbReference type="AlphaFoldDB" id="A0A9D3YNM9"/>
<evidence type="ECO:0000313" key="3">
    <source>
        <dbReference type="Proteomes" id="UP000828390"/>
    </source>
</evidence>
<name>A0A9D3YNM9_DREPO</name>
<proteinExistence type="predicted"/>
<evidence type="ECO:0000313" key="2">
    <source>
        <dbReference type="EMBL" id="KAH3702125.1"/>
    </source>
</evidence>
<reference evidence="2" key="1">
    <citation type="journal article" date="2019" name="bioRxiv">
        <title>The Genome of the Zebra Mussel, Dreissena polymorpha: A Resource for Invasive Species Research.</title>
        <authorList>
            <person name="McCartney M.A."/>
            <person name="Auch B."/>
            <person name="Kono T."/>
            <person name="Mallez S."/>
            <person name="Zhang Y."/>
            <person name="Obille A."/>
            <person name="Becker A."/>
            <person name="Abrahante J.E."/>
            <person name="Garbe J."/>
            <person name="Badalamenti J.P."/>
            <person name="Herman A."/>
            <person name="Mangelson H."/>
            <person name="Liachko I."/>
            <person name="Sullivan S."/>
            <person name="Sone E.D."/>
            <person name="Koren S."/>
            <person name="Silverstein K.A.T."/>
            <person name="Beckman K.B."/>
            <person name="Gohl D.M."/>
        </authorList>
    </citation>
    <scope>NUCLEOTIDE SEQUENCE</scope>
    <source>
        <strain evidence="2">Duluth1</strain>
        <tissue evidence="2">Whole animal</tissue>
    </source>
</reference>
<organism evidence="2 3">
    <name type="scientific">Dreissena polymorpha</name>
    <name type="common">Zebra mussel</name>
    <name type="synonym">Mytilus polymorpha</name>
    <dbReference type="NCBI Taxonomy" id="45954"/>
    <lineage>
        <taxon>Eukaryota</taxon>
        <taxon>Metazoa</taxon>
        <taxon>Spiralia</taxon>
        <taxon>Lophotrochozoa</taxon>
        <taxon>Mollusca</taxon>
        <taxon>Bivalvia</taxon>
        <taxon>Autobranchia</taxon>
        <taxon>Heteroconchia</taxon>
        <taxon>Euheterodonta</taxon>
        <taxon>Imparidentia</taxon>
        <taxon>Neoheterodontei</taxon>
        <taxon>Myida</taxon>
        <taxon>Dreissenoidea</taxon>
        <taxon>Dreissenidae</taxon>
        <taxon>Dreissena</taxon>
    </lineage>
</organism>